<dbReference type="SUPFAM" id="SSF103088">
    <property type="entry name" value="OmpA-like"/>
    <property type="match status" value="1"/>
</dbReference>
<evidence type="ECO:0000256" key="4">
    <source>
        <dbReference type="PROSITE-ProRule" id="PRU00473"/>
    </source>
</evidence>
<organism evidence="8 9">
    <name type="scientific">Ferrimonas balearica (strain DSM 9799 / CCM 4581 / KCTC 23876 / PAT)</name>
    <dbReference type="NCBI Taxonomy" id="550540"/>
    <lineage>
        <taxon>Bacteria</taxon>
        <taxon>Pseudomonadati</taxon>
        <taxon>Pseudomonadota</taxon>
        <taxon>Gammaproteobacteria</taxon>
        <taxon>Alteromonadales</taxon>
        <taxon>Ferrimonadaceae</taxon>
        <taxon>Ferrimonas</taxon>
    </lineage>
</organism>
<keyword evidence="3" id="KW-0998">Cell outer membrane</keyword>
<dbReference type="Gene3D" id="3.30.1330.60">
    <property type="entry name" value="OmpA-like domain"/>
    <property type="match status" value="1"/>
</dbReference>
<dbReference type="PANTHER" id="PTHR30329">
    <property type="entry name" value="STATOR ELEMENT OF FLAGELLAR MOTOR COMPLEX"/>
    <property type="match status" value="1"/>
</dbReference>
<evidence type="ECO:0000256" key="2">
    <source>
        <dbReference type="ARBA" id="ARBA00023136"/>
    </source>
</evidence>
<evidence type="ECO:0000313" key="8">
    <source>
        <dbReference type="EMBL" id="ADN76726.1"/>
    </source>
</evidence>
<dbReference type="GO" id="GO:0009279">
    <property type="term" value="C:cell outer membrane"/>
    <property type="evidence" value="ECO:0007669"/>
    <property type="project" value="UniProtKB-SubCell"/>
</dbReference>
<evidence type="ECO:0000259" key="7">
    <source>
        <dbReference type="PROSITE" id="PS51123"/>
    </source>
</evidence>
<sequence length="204" mass="21967">MRAVLLTGLLTVLASTSVAANGPETPSRTAIVEQLSQPHRGDNSQGKPLPRRLRGSTATPANTRGLVRVKTPQGDTTVAQLPALASTIDLSIEFDSGSARLRPSSLALVQTLGDALTDPRFNGQAFLIAGHTDADGDEEYNLGLSLRRANTVRDYLLQHTSLTPDQLKVVGFGETTPLASNHERQGKQQNRRVEVQRLEAPEKD</sequence>
<dbReference type="InterPro" id="IPR050330">
    <property type="entry name" value="Bact_OuterMem_StrucFunc"/>
</dbReference>
<dbReference type="InterPro" id="IPR036737">
    <property type="entry name" value="OmpA-like_sf"/>
</dbReference>
<feature type="compositionally biased region" description="Basic and acidic residues" evidence="5">
    <location>
        <begin position="181"/>
        <end position="204"/>
    </location>
</feature>
<dbReference type="STRING" id="550540.Fbal_2524"/>
<dbReference type="RefSeq" id="WP_013346032.1">
    <property type="nucleotide sequence ID" value="NC_014541.1"/>
</dbReference>
<dbReference type="PROSITE" id="PS51123">
    <property type="entry name" value="OMPA_2"/>
    <property type="match status" value="1"/>
</dbReference>
<dbReference type="PANTHER" id="PTHR30329:SF21">
    <property type="entry name" value="LIPOPROTEIN YIAD-RELATED"/>
    <property type="match status" value="1"/>
</dbReference>
<dbReference type="AlphaFoldDB" id="E1SNQ3"/>
<evidence type="ECO:0000256" key="3">
    <source>
        <dbReference type="ARBA" id="ARBA00023237"/>
    </source>
</evidence>
<keyword evidence="2 4" id="KW-0472">Membrane</keyword>
<keyword evidence="6" id="KW-0732">Signal</keyword>
<feature type="region of interest" description="Disordered" evidence="5">
    <location>
        <begin position="35"/>
        <end position="62"/>
    </location>
</feature>
<reference evidence="8 9" key="1">
    <citation type="journal article" date="2010" name="Stand. Genomic Sci.">
        <title>Complete genome sequence of Ferrimonas balearica type strain (PAT).</title>
        <authorList>
            <person name="Nolan M."/>
            <person name="Sikorski J."/>
            <person name="Davenport K."/>
            <person name="Lucas S."/>
            <person name="Glavina Del Rio T."/>
            <person name="Tice H."/>
            <person name="Cheng J."/>
            <person name="Goodwin L."/>
            <person name="Pitluck S."/>
            <person name="Liolios K."/>
            <person name="Ivanova N."/>
            <person name="Mavromatis K."/>
            <person name="Ovchinnikova G."/>
            <person name="Pati A."/>
            <person name="Chen A."/>
            <person name="Palaniappan K."/>
            <person name="Land M."/>
            <person name="Hauser L."/>
            <person name="Chang Y."/>
            <person name="Jeffries C."/>
            <person name="Tapia R."/>
            <person name="Brettin T."/>
            <person name="Detter J."/>
            <person name="Han C."/>
            <person name="Yasawong M."/>
            <person name="Rohde M."/>
            <person name="Tindall B."/>
            <person name="Goker M."/>
            <person name="Woyke T."/>
            <person name="Bristow J."/>
            <person name="Eisen J."/>
            <person name="Markowitz V."/>
            <person name="Hugenholtz P."/>
            <person name="Kyrpides N."/>
            <person name="Klenk H."/>
            <person name="Lapidus A."/>
        </authorList>
    </citation>
    <scope>NUCLEOTIDE SEQUENCE [LARGE SCALE GENOMIC DNA]</scope>
    <source>
        <strain evidence="9">DSM 9799 / CCM 4581 / KCTC 23876 / PAT</strain>
    </source>
</reference>
<evidence type="ECO:0000256" key="6">
    <source>
        <dbReference type="SAM" id="SignalP"/>
    </source>
</evidence>
<feature type="region of interest" description="Disordered" evidence="5">
    <location>
        <begin position="177"/>
        <end position="204"/>
    </location>
</feature>
<feature type="signal peptide" evidence="6">
    <location>
        <begin position="1"/>
        <end position="20"/>
    </location>
</feature>
<dbReference type="Proteomes" id="UP000006683">
    <property type="component" value="Chromosome"/>
</dbReference>
<protein>
    <submittedName>
        <fullName evidence="8">OmpA/MotB domain protein</fullName>
    </submittedName>
</protein>
<dbReference type="InterPro" id="IPR006664">
    <property type="entry name" value="OMP_bac"/>
</dbReference>
<dbReference type="OrthoDB" id="9782229at2"/>
<keyword evidence="9" id="KW-1185">Reference proteome</keyword>
<name>E1SNQ3_FERBD</name>
<gene>
    <name evidence="8" type="ordered locus">Fbal_2524</name>
</gene>
<evidence type="ECO:0000313" key="9">
    <source>
        <dbReference type="Proteomes" id="UP000006683"/>
    </source>
</evidence>
<dbReference type="GeneID" id="67184044"/>
<feature type="domain" description="OmpA-like" evidence="7">
    <location>
        <begin position="81"/>
        <end position="201"/>
    </location>
</feature>
<dbReference type="InterPro" id="IPR006665">
    <property type="entry name" value="OmpA-like"/>
</dbReference>
<dbReference type="KEGG" id="fbl:Fbal_2524"/>
<comment type="subcellular location">
    <subcellularLocation>
        <location evidence="1">Cell outer membrane</location>
    </subcellularLocation>
</comment>
<feature type="chain" id="PRO_5003151673" evidence="6">
    <location>
        <begin position="21"/>
        <end position="204"/>
    </location>
</feature>
<evidence type="ECO:0000256" key="1">
    <source>
        <dbReference type="ARBA" id="ARBA00004442"/>
    </source>
</evidence>
<dbReference type="Pfam" id="PF00691">
    <property type="entry name" value="OmpA"/>
    <property type="match status" value="1"/>
</dbReference>
<dbReference type="EMBL" id="CP002209">
    <property type="protein sequence ID" value="ADN76726.1"/>
    <property type="molecule type" value="Genomic_DNA"/>
</dbReference>
<dbReference type="PRINTS" id="PR01021">
    <property type="entry name" value="OMPADOMAIN"/>
</dbReference>
<dbReference type="eggNOG" id="COG2885">
    <property type="taxonomic scope" value="Bacteria"/>
</dbReference>
<accession>E1SNQ3</accession>
<dbReference type="CDD" id="cd07185">
    <property type="entry name" value="OmpA_C-like"/>
    <property type="match status" value="1"/>
</dbReference>
<evidence type="ECO:0000256" key="5">
    <source>
        <dbReference type="SAM" id="MobiDB-lite"/>
    </source>
</evidence>
<dbReference type="HOGENOM" id="CLU_016890_5_2_6"/>
<proteinExistence type="predicted"/>